<protein>
    <submittedName>
        <fullName evidence="1">Uncharacterized protein</fullName>
    </submittedName>
</protein>
<accession>A0ACB8SXD5</accession>
<reference evidence="1" key="2">
    <citation type="journal article" date="2022" name="New Phytol.">
        <title>Evolutionary transition to the ectomycorrhizal habit in the genomes of a hyperdiverse lineage of mushroom-forming fungi.</title>
        <authorList>
            <person name="Looney B."/>
            <person name="Miyauchi S."/>
            <person name="Morin E."/>
            <person name="Drula E."/>
            <person name="Courty P.E."/>
            <person name="Kohler A."/>
            <person name="Kuo A."/>
            <person name="LaButti K."/>
            <person name="Pangilinan J."/>
            <person name="Lipzen A."/>
            <person name="Riley R."/>
            <person name="Andreopoulos W."/>
            <person name="He G."/>
            <person name="Johnson J."/>
            <person name="Nolan M."/>
            <person name="Tritt A."/>
            <person name="Barry K.W."/>
            <person name="Grigoriev I.V."/>
            <person name="Nagy L.G."/>
            <person name="Hibbett D."/>
            <person name="Henrissat B."/>
            <person name="Matheny P.B."/>
            <person name="Labbe J."/>
            <person name="Martin F.M."/>
        </authorList>
    </citation>
    <scope>NUCLEOTIDE SEQUENCE</scope>
    <source>
        <strain evidence="1">HHB10654</strain>
    </source>
</reference>
<name>A0ACB8SXD5_9AGAM</name>
<organism evidence="1 2">
    <name type="scientific">Artomyces pyxidatus</name>
    <dbReference type="NCBI Taxonomy" id="48021"/>
    <lineage>
        <taxon>Eukaryota</taxon>
        <taxon>Fungi</taxon>
        <taxon>Dikarya</taxon>
        <taxon>Basidiomycota</taxon>
        <taxon>Agaricomycotina</taxon>
        <taxon>Agaricomycetes</taxon>
        <taxon>Russulales</taxon>
        <taxon>Auriscalpiaceae</taxon>
        <taxon>Artomyces</taxon>
    </lineage>
</organism>
<evidence type="ECO:0000313" key="2">
    <source>
        <dbReference type="Proteomes" id="UP000814140"/>
    </source>
</evidence>
<gene>
    <name evidence="1" type="ORF">BV25DRAFT_1917713</name>
</gene>
<reference evidence="1" key="1">
    <citation type="submission" date="2021-03" db="EMBL/GenBank/DDBJ databases">
        <authorList>
            <consortium name="DOE Joint Genome Institute"/>
            <person name="Ahrendt S."/>
            <person name="Looney B.P."/>
            <person name="Miyauchi S."/>
            <person name="Morin E."/>
            <person name="Drula E."/>
            <person name="Courty P.E."/>
            <person name="Chicoki N."/>
            <person name="Fauchery L."/>
            <person name="Kohler A."/>
            <person name="Kuo A."/>
            <person name="Labutti K."/>
            <person name="Pangilinan J."/>
            <person name="Lipzen A."/>
            <person name="Riley R."/>
            <person name="Andreopoulos W."/>
            <person name="He G."/>
            <person name="Johnson J."/>
            <person name="Barry K.W."/>
            <person name="Grigoriev I.V."/>
            <person name="Nagy L."/>
            <person name="Hibbett D."/>
            <person name="Henrissat B."/>
            <person name="Matheny P.B."/>
            <person name="Labbe J."/>
            <person name="Martin F."/>
        </authorList>
    </citation>
    <scope>NUCLEOTIDE SEQUENCE</scope>
    <source>
        <strain evidence="1">HHB10654</strain>
    </source>
</reference>
<sequence length="855" mass="94477">MAPKPLEKHEFDAYNIKLQAAALKPTRLAAGLPSDLSYHRSVDRSVAKELDACSDKVLAITNRLLSLASSAETSKSSKGKEKAKLEDQDDFLDRFQSLVVESMDQLLERADISLDQFLGRTKAPAIAVNPPSQNAKRSSAPSGRLDPALQHAHYLAKPQLKFKRKVINTNGEKWYPSLRHKYNAQVPLGYNFLSKDVDGDSEKALPPHPYRHEIANLSYPSRMFQSSPPISYRPFSETPFTWVSTSTQLAVMLEKLRKATEIAIDLEYHSYRSFGGFVCLMQISTREEDWIVDTLELRDELEELNEVFTDPNIVKVLHGAESDIVWLQQDFNVYIVNLFDTFHASKVLDFPRHGLAALLEMYCDFAADKKYQLADWRIRPLPEEMLQYARSDTHFLLYIYDNLRNALLDREISRAQSRAQSPSSVPHSRPISPLSPDSFVREVLSRSAETSLRVYEREYYDTEGGSGPSGWDTMARKWNKVMLMADGPGGMKREVYKAVHAWRDRVAREEDESTRYVLSNHFLFQLAERPPPDMAGLLATFQSVPPIIRRRAKELLDVVREAVARGLRSQTASEPTVTTTIASGATQVQSMDVDVSEAALSKGAEVSSSLATQLWSRSGTLPSVSTSALFGASILPASATHPPATAYASSRSVLFGGTPSAPSGPSVSGGLHARFQEVVSRIHRALVIAPTAPQVSPMPNEAASTVTTAVVAANAEAGPSDEIPFIPASQRQSVKVEAVDDTIVVVGQARQKKRKRSKKTDAEDVSALQAGTARPKEGVAAPKGTKAEPESVPFDFATASNILDDERVEEEKKGPKKRQKKNKGSGGVLEYGNFPAPPRDRSQVKSGNQSHTFRT</sequence>
<dbReference type="EMBL" id="MU277219">
    <property type="protein sequence ID" value="KAI0060351.1"/>
    <property type="molecule type" value="Genomic_DNA"/>
</dbReference>
<dbReference type="Proteomes" id="UP000814140">
    <property type="component" value="Unassembled WGS sequence"/>
</dbReference>
<proteinExistence type="predicted"/>
<comment type="caution">
    <text evidence="1">The sequence shown here is derived from an EMBL/GenBank/DDBJ whole genome shotgun (WGS) entry which is preliminary data.</text>
</comment>
<keyword evidence="2" id="KW-1185">Reference proteome</keyword>
<evidence type="ECO:0000313" key="1">
    <source>
        <dbReference type="EMBL" id="KAI0060351.1"/>
    </source>
</evidence>